<comment type="caution">
    <text evidence="2">The sequence shown here is derived from an EMBL/GenBank/DDBJ whole genome shotgun (WGS) entry which is preliminary data.</text>
</comment>
<dbReference type="AlphaFoldDB" id="X1FV96"/>
<feature type="non-terminal residue" evidence="2">
    <location>
        <position position="1"/>
    </location>
</feature>
<organism evidence="2">
    <name type="scientific">marine sediment metagenome</name>
    <dbReference type="NCBI Taxonomy" id="412755"/>
    <lineage>
        <taxon>unclassified sequences</taxon>
        <taxon>metagenomes</taxon>
        <taxon>ecological metagenomes</taxon>
    </lineage>
</organism>
<name>X1FV96_9ZZZZ</name>
<reference evidence="2" key="1">
    <citation type="journal article" date="2014" name="Front. Microbiol.">
        <title>High frequency of phylogenetically diverse reductive dehalogenase-homologous genes in deep subseafloor sedimentary metagenomes.</title>
        <authorList>
            <person name="Kawai M."/>
            <person name="Futagami T."/>
            <person name="Toyoda A."/>
            <person name="Takaki Y."/>
            <person name="Nishi S."/>
            <person name="Hori S."/>
            <person name="Arai W."/>
            <person name="Tsubouchi T."/>
            <person name="Morono Y."/>
            <person name="Uchiyama I."/>
            <person name="Ito T."/>
            <person name="Fujiyama A."/>
            <person name="Inagaki F."/>
            <person name="Takami H."/>
        </authorList>
    </citation>
    <scope>NUCLEOTIDE SEQUENCE</scope>
    <source>
        <strain evidence="2">Expedition CK06-06</strain>
    </source>
</reference>
<protein>
    <submittedName>
        <fullName evidence="2">Uncharacterized protein</fullName>
    </submittedName>
</protein>
<evidence type="ECO:0000256" key="1">
    <source>
        <dbReference type="SAM" id="MobiDB-lite"/>
    </source>
</evidence>
<accession>X1FV96</accession>
<sequence length="139" mass="15114">LQQVQQENMTLQQQIGPLQAHINKLQEEIVYKEKRIQELKEPKAVMPSSLSQGITSQTPSYGSSPSFGLSTDSTPISTPAPTPTPSISPGLGSGRRICPNCGATGFAIKEVEDKSKIISYIPKPIFAKKFVCTKCGFEF</sequence>
<feature type="region of interest" description="Disordered" evidence="1">
    <location>
        <begin position="42"/>
        <end position="93"/>
    </location>
</feature>
<feature type="compositionally biased region" description="Polar residues" evidence="1">
    <location>
        <begin position="48"/>
        <end position="69"/>
    </location>
</feature>
<dbReference type="EMBL" id="BARU01003537">
    <property type="protein sequence ID" value="GAH24708.1"/>
    <property type="molecule type" value="Genomic_DNA"/>
</dbReference>
<proteinExistence type="predicted"/>
<gene>
    <name evidence="2" type="ORF">S03H2_07606</name>
</gene>
<evidence type="ECO:0000313" key="2">
    <source>
        <dbReference type="EMBL" id="GAH24708.1"/>
    </source>
</evidence>